<dbReference type="Proteomes" id="UP000247078">
    <property type="component" value="Unassembled WGS sequence"/>
</dbReference>
<gene>
    <name evidence="2" type="ORF">DET54_104327</name>
    <name evidence="1" type="ORF">DET56_11577</name>
</gene>
<reference evidence="1 3" key="1">
    <citation type="submission" date="2018-05" db="EMBL/GenBank/DDBJ databases">
        <title>Freshwater and sediment microbial communities from various areas in North America, analyzing microbe dynamics in response to fracking.</title>
        <authorList>
            <person name="Lamendella R."/>
        </authorList>
    </citation>
    <scope>NUCLEOTIDE SEQUENCE [LARGE SCALE GENOMIC DNA]</scope>
    <source>
        <strain evidence="1 3">DB-3</strain>
        <strain evidence="2 4">NG-13</strain>
    </source>
</reference>
<proteinExistence type="predicted"/>
<comment type="caution">
    <text evidence="1">The sequence shown here is derived from an EMBL/GenBank/DDBJ whole genome shotgun (WGS) entry which is preliminary data.</text>
</comment>
<name>A0A855XQE1_9BACL</name>
<protein>
    <submittedName>
        <fullName evidence="1">Uncharacterized protein</fullName>
    </submittedName>
</protein>
<dbReference type="Proteomes" id="UP000248827">
    <property type="component" value="Unassembled WGS sequence"/>
</dbReference>
<dbReference type="EMBL" id="QGTZ01000015">
    <property type="protein sequence ID" value="PWW34365.1"/>
    <property type="molecule type" value="Genomic_DNA"/>
</dbReference>
<dbReference type="AlphaFoldDB" id="A0A855XQE1"/>
<sequence>MVYIILAAIIWIGAYAALKLSSQPIEVKPIRSINDFFE</sequence>
<evidence type="ECO:0000313" key="1">
    <source>
        <dbReference type="EMBL" id="PWW34365.1"/>
    </source>
</evidence>
<organism evidence="1 3">
    <name type="scientific">Paenibacillus pabuli</name>
    <dbReference type="NCBI Taxonomy" id="1472"/>
    <lineage>
        <taxon>Bacteria</taxon>
        <taxon>Bacillati</taxon>
        <taxon>Bacillota</taxon>
        <taxon>Bacilli</taxon>
        <taxon>Bacillales</taxon>
        <taxon>Paenibacillaceae</taxon>
        <taxon>Paenibacillus</taxon>
    </lineage>
</organism>
<keyword evidence="4" id="KW-1185">Reference proteome</keyword>
<evidence type="ECO:0000313" key="2">
    <source>
        <dbReference type="EMBL" id="RAI98270.1"/>
    </source>
</evidence>
<dbReference type="EMBL" id="QLLI01000004">
    <property type="protein sequence ID" value="RAI98270.1"/>
    <property type="molecule type" value="Genomic_DNA"/>
</dbReference>
<evidence type="ECO:0000313" key="3">
    <source>
        <dbReference type="Proteomes" id="UP000247078"/>
    </source>
</evidence>
<evidence type="ECO:0000313" key="4">
    <source>
        <dbReference type="Proteomes" id="UP000248827"/>
    </source>
</evidence>
<accession>A0A855XQE1</accession>